<feature type="transmembrane region" description="Helical" evidence="8">
    <location>
        <begin position="56"/>
        <end position="73"/>
    </location>
</feature>
<keyword evidence="6 8" id="KW-1133">Transmembrane helix</keyword>
<name>A0A7M1UU33_9CREN</name>
<feature type="transmembrane region" description="Helical" evidence="8">
    <location>
        <begin position="475"/>
        <end position="496"/>
    </location>
</feature>
<feature type="transmembrane region" description="Helical" evidence="8">
    <location>
        <begin position="438"/>
        <end position="463"/>
    </location>
</feature>
<evidence type="ECO:0000256" key="7">
    <source>
        <dbReference type="ARBA" id="ARBA00023136"/>
    </source>
</evidence>
<protein>
    <submittedName>
        <fullName evidence="10">Anion permease</fullName>
    </submittedName>
</protein>
<dbReference type="CDD" id="cd00625">
    <property type="entry name" value="ArsB_NhaD_permease"/>
    <property type="match status" value="1"/>
</dbReference>
<dbReference type="GeneID" id="59453801"/>
<evidence type="ECO:0000256" key="1">
    <source>
        <dbReference type="ARBA" id="ARBA00004651"/>
    </source>
</evidence>
<feature type="transmembrane region" description="Helical" evidence="8">
    <location>
        <begin position="104"/>
        <end position="125"/>
    </location>
</feature>
<feature type="domain" description="Citrate transporter-like" evidence="9">
    <location>
        <begin position="81"/>
        <end position="440"/>
    </location>
</feature>
<keyword evidence="5 8" id="KW-0812">Transmembrane</keyword>
<dbReference type="AlphaFoldDB" id="A0A7M1UU33"/>
<dbReference type="Pfam" id="PF03600">
    <property type="entry name" value="CitMHS"/>
    <property type="match status" value="1"/>
</dbReference>
<dbReference type="EMBL" id="CP063144">
    <property type="protein sequence ID" value="QOR94434.1"/>
    <property type="molecule type" value="Genomic_DNA"/>
</dbReference>
<keyword evidence="11" id="KW-1185">Reference proteome</keyword>
<keyword evidence="7 8" id="KW-0472">Membrane</keyword>
<dbReference type="GO" id="GO:0005886">
    <property type="term" value="C:plasma membrane"/>
    <property type="evidence" value="ECO:0007669"/>
    <property type="project" value="UniProtKB-SubCell"/>
</dbReference>
<dbReference type="PRINTS" id="PR00758">
    <property type="entry name" value="ARSENICPUMP"/>
</dbReference>
<dbReference type="InterPro" id="IPR051475">
    <property type="entry name" value="Diverse_Ion_Transporter"/>
</dbReference>
<dbReference type="PANTHER" id="PTHR43568:SF1">
    <property type="entry name" value="P PROTEIN"/>
    <property type="match status" value="1"/>
</dbReference>
<feature type="transmembrane region" description="Helical" evidence="8">
    <location>
        <begin position="187"/>
        <end position="212"/>
    </location>
</feature>
<accession>A0A7M1UU33</accession>
<dbReference type="Proteomes" id="UP000593766">
    <property type="component" value="Chromosome"/>
</dbReference>
<evidence type="ECO:0000256" key="2">
    <source>
        <dbReference type="ARBA" id="ARBA00009843"/>
    </source>
</evidence>
<keyword evidence="4" id="KW-1003">Cell membrane</keyword>
<feature type="transmembrane region" description="Helical" evidence="8">
    <location>
        <begin position="146"/>
        <end position="175"/>
    </location>
</feature>
<dbReference type="PANTHER" id="PTHR43568">
    <property type="entry name" value="P PROTEIN"/>
    <property type="match status" value="1"/>
</dbReference>
<evidence type="ECO:0000256" key="4">
    <source>
        <dbReference type="ARBA" id="ARBA00022475"/>
    </source>
</evidence>
<dbReference type="RefSeq" id="WP_193436233.1">
    <property type="nucleotide sequence ID" value="NZ_CP063144.1"/>
</dbReference>
<evidence type="ECO:0000313" key="11">
    <source>
        <dbReference type="Proteomes" id="UP000593766"/>
    </source>
</evidence>
<evidence type="ECO:0000256" key="8">
    <source>
        <dbReference type="SAM" id="Phobius"/>
    </source>
</evidence>
<feature type="transmembrane region" description="Helical" evidence="8">
    <location>
        <begin position="318"/>
        <end position="335"/>
    </location>
</feature>
<dbReference type="OrthoDB" id="19068at2157"/>
<proteinExistence type="inferred from homology"/>
<dbReference type="InterPro" id="IPR000802">
    <property type="entry name" value="Arsenical_pump_ArsB"/>
</dbReference>
<sequence length="498" mass="55079">MWRKMALTLILSFTISTLLSYFIVIPDTPVGAEIVGYWRTVTGNKGGINDLTSIFKQSVSLGLFLAVIGLTILSMEYRYYAAFLGISLITILGIVPPQDMIAGVEWSLILFLIGSMTLAFILRSLGVFEYLAIRILEFSNGSVSKLFFIILFFAWFLAMIVDEATSIVYVILLVFEIKRMTRQDVSIMAVAAVLATNTGSMALPVGNPIGIYLSFTAQLSVKDFLFKSLPLSFILLIVVYTTIYLLSKNYLKTLASELSEERVRKRIEAYYSNIRREDLGRVKMGTMLILVFLVTVSTVDFTAEILTRFSGTHIQAHSLLSFIPYTLILVAGLIYSPEKLEYAITRGVEWPSILFFITLFMLGFSLLYTGIASKLAYVFIETGMSPGGEDPGMLAELMLVFSAVLSSVLDNLSVIVAATPMVETIVALFSAKKIYWSLLYGSVLGGNFTPIGSTANIVAVGMLEKEKVRTTWGSWLRVAIIPTIIQVLIALGWSVLMV</sequence>
<dbReference type="KEGG" id="tcs:IMZ38_00245"/>
<feature type="transmembrane region" description="Helical" evidence="8">
    <location>
        <begin position="287"/>
        <end position="306"/>
    </location>
</feature>
<gene>
    <name evidence="10" type="ORF">IMZ38_00245</name>
</gene>
<feature type="transmembrane region" description="Helical" evidence="8">
    <location>
        <begin position="224"/>
        <end position="246"/>
    </location>
</feature>
<dbReference type="GO" id="GO:0015105">
    <property type="term" value="F:arsenite transmembrane transporter activity"/>
    <property type="evidence" value="ECO:0007669"/>
    <property type="project" value="InterPro"/>
</dbReference>
<comment type="subcellular location">
    <subcellularLocation>
        <location evidence="1">Cell membrane</location>
        <topology evidence="1">Multi-pass membrane protein</topology>
    </subcellularLocation>
</comment>
<reference evidence="10 11" key="1">
    <citation type="submission" date="2020-10" db="EMBL/GenBank/DDBJ databases">
        <title>Complete genome sequence of Thermosphaera aggregans strain 3507.</title>
        <authorList>
            <person name="Zayulina K.S."/>
            <person name="Elcheninov A.G."/>
            <person name="Toshchakov S.V."/>
            <person name="Kublanov I.V."/>
            <person name="Kochetkova T.V."/>
        </authorList>
    </citation>
    <scope>NUCLEOTIDE SEQUENCE [LARGE SCALE GENOMIC DNA]</scope>
    <source>
        <strain evidence="10 11">3507</strain>
    </source>
</reference>
<dbReference type="InterPro" id="IPR004680">
    <property type="entry name" value="Cit_transptr-like_dom"/>
</dbReference>
<evidence type="ECO:0000313" key="10">
    <source>
        <dbReference type="EMBL" id="QOR94434.1"/>
    </source>
</evidence>
<evidence type="ECO:0000256" key="5">
    <source>
        <dbReference type="ARBA" id="ARBA00022692"/>
    </source>
</evidence>
<evidence type="ECO:0000256" key="6">
    <source>
        <dbReference type="ARBA" id="ARBA00022989"/>
    </source>
</evidence>
<evidence type="ECO:0000259" key="9">
    <source>
        <dbReference type="Pfam" id="PF03600"/>
    </source>
</evidence>
<feature type="transmembrane region" description="Helical" evidence="8">
    <location>
        <begin position="355"/>
        <end position="380"/>
    </location>
</feature>
<keyword evidence="3" id="KW-0813">Transport</keyword>
<evidence type="ECO:0000256" key="3">
    <source>
        <dbReference type="ARBA" id="ARBA00022448"/>
    </source>
</evidence>
<organism evidence="10 11">
    <name type="scientific">Thermosphaera chiliense</name>
    <dbReference type="NCBI Taxonomy" id="3402707"/>
    <lineage>
        <taxon>Archaea</taxon>
        <taxon>Thermoproteota</taxon>
        <taxon>Thermoprotei</taxon>
        <taxon>Desulfurococcales</taxon>
        <taxon>Desulfurococcaceae</taxon>
        <taxon>Thermosphaera</taxon>
    </lineage>
</organism>
<comment type="similarity">
    <text evidence="2">Belongs to the CitM (TC 2.A.11) transporter family.</text>
</comment>
<feature type="transmembrane region" description="Helical" evidence="8">
    <location>
        <begin position="80"/>
        <end position="98"/>
    </location>
</feature>